<dbReference type="GO" id="GO:0008270">
    <property type="term" value="F:zinc ion binding"/>
    <property type="evidence" value="ECO:0007669"/>
    <property type="project" value="UniProtKB-KW"/>
</dbReference>
<dbReference type="EC" id="3.4.19.12" evidence="5"/>
<dbReference type="Gene3D" id="3.90.70.10">
    <property type="entry name" value="Cysteine proteinases"/>
    <property type="match status" value="2"/>
</dbReference>
<dbReference type="AlphaFoldDB" id="A0AAV2TB02"/>
<dbReference type="GO" id="GO:0006508">
    <property type="term" value="P:proteolysis"/>
    <property type="evidence" value="ECO:0007669"/>
    <property type="project" value="UniProtKB-KW"/>
</dbReference>
<dbReference type="GO" id="GO:0005634">
    <property type="term" value="C:nucleus"/>
    <property type="evidence" value="ECO:0007669"/>
    <property type="project" value="TreeGrafter"/>
</dbReference>
<dbReference type="SMART" id="SM00290">
    <property type="entry name" value="ZnF_UBP"/>
    <property type="match status" value="1"/>
</dbReference>
<evidence type="ECO:0000256" key="1">
    <source>
        <dbReference type="ARBA" id="ARBA00022723"/>
    </source>
</evidence>
<dbReference type="InterPro" id="IPR018200">
    <property type="entry name" value="USP_CS"/>
</dbReference>
<evidence type="ECO:0000256" key="6">
    <source>
        <dbReference type="SAM" id="MobiDB-lite"/>
    </source>
</evidence>
<dbReference type="InterPro" id="IPR001394">
    <property type="entry name" value="Peptidase_C19_UCH"/>
</dbReference>
<dbReference type="Pfam" id="PF02148">
    <property type="entry name" value="zf-UBP"/>
    <property type="match status" value="1"/>
</dbReference>
<dbReference type="PANTHER" id="PTHR24006:SF887">
    <property type="entry name" value="UBIQUITIN CARBOXYL-TERMINAL HYDROLASE"/>
    <property type="match status" value="1"/>
</dbReference>
<dbReference type="EMBL" id="CAXLJL010000127">
    <property type="protein sequence ID" value="CAL5132523.1"/>
    <property type="molecule type" value="Genomic_DNA"/>
</dbReference>
<dbReference type="GO" id="GO:0016579">
    <property type="term" value="P:protein deubiquitination"/>
    <property type="evidence" value="ECO:0007669"/>
    <property type="project" value="InterPro"/>
</dbReference>
<keyword evidence="5" id="KW-0645">Protease</keyword>
<keyword evidence="3" id="KW-0862">Zinc</keyword>
<keyword evidence="5" id="KW-0833">Ubl conjugation pathway</keyword>
<keyword evidence="5" id="KW-0788">Thiol protease</keyword>
<dbReference type="SUPFAM" id="SSF57850">
    <property type="entry name" value="RING/U-box"/>
    <property type="match status" value="1"/>
</dbReference>
<feature type="domain" description="USP" evidence="7">
    <location>
        <begin position="195"/>
        <end position="812"/>
    </location>
</feature>
<comment type="similarity">
    <text evidence="5">Belongs to the peptidase C19 family.</text>
</comment>
<name>A0AAV2TB02_CALDB</name>
<evidence type="ECO:0000256" key="3">
    <source>
        <dbReference type="ARBA" id="ARBA00022833"/>
    </source>
</evidence>
<dbReference type="InterPro" id="IPR013083">
    <property type="entry name" value="Znf_RING/FYVE/PHD"/>
</dbReference>
<dbReference type="GO" id="GO:0004843">
    <property type="term" value="F:cysteine-type deubiquitinase activity"/>
    <property type="evidence" value="ECO:0007669"/>
    <property type="project" value="UniProtKB-UniRule"/>
</dbReference>
<evidence type="ECO:0000259" key="7">
    <source>
        <dbReference type="PROSITE" id="PS50235"/>
    </source>
</evidence>
<dbReference type="PROSITE" id="PS50271">
    <property type="entry name" value="ZF_UBP"/>
    <property type="match status" value="1"/>
</dbReference>
<dbReference type="Pfam" id="PF00443">
    <property type="entry name" value="UCH"/>
    <property type="match status" value="1"/>
</dbReference>
<keyword evidence="5" id="KW-0378">Hydrolase</keyword>
<dbReference type="InterPro" id="IPR038765">
    <property type="entry name" value="Papain-like_cys_pep_sf"/>
</dbReference>
<dbReference type="InterPro" id="IPR050164">
    <property type="entry name" value="Peptidase_C19"/>
</dbReference>
<dbReference type="PANTHER" id="PTHR24006">
    <property type="entry name" value="UBIQUITIN CARBOXYL-TERMINAL HYDROLASE"/>
    <property type="match status" value="1"/>
</dbReference>
<dbReference type="Gene3D" id="3.30.40.10">
    <property type="entry name" value="Zinc/RING finger domain, C3HC4 (zinc finger)"/>
    <property type="match status" value="1"/>
</dbReference>
<dbReference type="CDD" id="cd02257">
    <property type="entry name" value="Peptidase_C19"/>
    <property type="match status" value="1"/>
</dbReference>
<evidence type="ECO:0000256" key="5">
    <source>
        <dbReference type="RuleBase" id="RU366025"/>
    </source>
</evidence>
<dbReference type="Proteomes" id="UP001497525">
    <property type="component" value="Unassembled WGS sequence"/>
</dbReference>
<dbReference type="PROSITE" id="PS00972">
    <property type="entry name" value="USP_1"/>
    <property type="match status" value="1"/>
</dbReference>
<dbReference type="InterPro" id="IPR001607">
    <property type="entry name" value="Znf_UBP"/>
</dbReference>
<feature type="region of interest" description="Disordered" evidence="6">
    <location>
        <begin position="918"/>
        <end position="952"/>
    </location>
</feature>
<keyword evidence="1" id="KW-0479">Metal-binding</keyword>
<dbReference type="GO" id="GO:0005829">
    <property type="term" value="C:cytosol"/>
    <property type="evidence" value="ECO:0007669"/>
    <property type="project" value="TreeGrafter"/>
</dbReference>
<organism evidence="9 10">
    <name type="scientific">Calicophoron daubneyi</name>
    <name type="common">Rumen fluke</name>
    <name type="synonym">Paramphistomum daubneyi</name>
    <dbReference type="NCBI Taxonomy" id="300641"/>
    <lineage>
        <taxon>Eukaryota</taxon>
        <taxon>Metazoa</taxon>
        <taxon>Spiralia</taxon>
        <taxon>Lophotrochozoa</taxon>
        <taxon>Platyhelminthes</taxon>
        <taxon>Trematoda</taxon>
        <taxon>Digenea</taxon>
        <taxon>Plagiorchiida</taxon>
        <taxon>Pronocephalata</taxon>
        <taxon>Paramphistomoidea</taxon>
        <taxon>Paramphistomidae</taxon>
        <taxon>Calicophoron</taxon>
    </lineage>
</organism>
<gene>
    <name evidence="9" type="ORF">CDAUBV1_LOCUS5372</name>
</gene>
<comment type="catalytic activity">
    <reaction evidence="5">
        <text>Thiol-dependent hydrolysis of ester, thioester, amide, peptide and isopeptide bonds formed by the C-terminal Gly of ubiquitin (a 76-residue protein attached to proteins as an intracellular targeting signal).</text>
        <dbReference type="EC" id="3.4.19.12"/>
    </reaction>
</comment>
<proteinExistence type="inferred from homology"/>
<evidence type="ECO:0000313" key="9">
    <source>
        <dbReference type="EMBL" id="CAL5132523.1"/>
    </source>
</evidence>
<comment type="caution">
    <text evidence="9">The sequence shown here is derived from an EMBL/GenBank/DDBJ whole genome shotgun (WGS) entry which is preliminary data.</text>
</comment>
<keyword evidence="2 4" id="KW-0863">Zinc-finger</keyword>
<evidence type="ECO:0000313" key="10">
    <source>
        <dbReference type="Proteomes" id="UP001497525"/>
    </source>
</evidence>
<feature type="domain" description="UBP-type" evidence="8">
    <location>
        <begin position="3"/>
        <end position="100"/>
    </location>
</feature>
<dbReference type="InterPro" id="IPR028889">
    <property type="entry name" value="USP"/>
</dbReference>
<dbReference type="PROSITE" id="PS50235">
    <property type="entry name" value="USP_3"/>
    <property type="match status" value="1"/>
</dbReference>
<dbReference type="SUPFAM" id="SSF54001">
    <property type="entry name" value="Cysteine proteinases"/>
    <property type="match status" value="1"/>
</dbReference>
<dbReference type="PROSITE" id="PS00973">
    <property type="entry name" value="USP_2"/>
    <property type="match status" value="1"/>
</dbReference>
<evidence type="ECO:0000256" key="2">
    <source>
        <dbReference type="ARBA" id="ARBA00022771"/>
    </source>
</evidence>
<reference evidence="9" key="1">
    <citation type="submission" date="2024-06" db="EMBL/GenBank/DDBJ databases">
        <authorList>
            <person name="Liu X."/>
            <person name="Lenzi L."/>
            <person name="Haldenby T S."/>
            <person name="Uol C."/>
        </authorList>
    </citation>
    <scope>NUCLEOTIDE SEQUENCE</scope>
</reference>
<sequence length="952" mass="105574">MTDNCRHVQKIKTSIQLGILSPDKWHCTNCSTTESVWACLSCTNFACGRYIAEHALHHFKTTGHPLCIEVNEKFVFCYICDDFVLNDNAPGDIKLLRMALDAVTAQNFEELSKQRRGRHILRYHIQEAKMITRRLLMADEIQTAVTRHRISRLSWALRLWWSNYVERKRLEGAAARLRLSSGKGRSPLMLSPAFTGLRNLGNTCYINSVLQVLRHTAPFANFIMSHEPSEVLPQAKRRRTTASTIRKCDSSNILTNCVVSSSGNFNNSSSSPSINRISQKSIPVDVTKPINSISDLPVDPHSLLSESLTSLSAPNFLELKKPDLSRSLDSVGGLNGGRCAKSNSSDLIPKLLNSGNPGAEASLPSHSVYEELRAVFRALWTGHRTIISPSSLLCSVWNTLPSFKGYKQQDAQEFLSMFLDRLQSELHGSTDLLPVNSRDFVNRTFQGYSVSHIRCCNCDRVACTEEPFSELSLALPSACYTGESSECELLELLQQFVSPTPIDGKSYVCQACNRKVASGETDAPLSSDGLQANRTIHDTYHVDKFVSVALSRLPSTTNECSRTFPDLRVSYNRLHAPSCHLVSSSSSSSLSENVLSASASYSSSEDLDRSPLLSFGLPEPSVLGSDSFGVKNGVQSSLEDAEHCDSSPYLTCATQTIRLNRLPRVLRLHIKRFRWIGRQREKVGCHVSFPLILDMSSFMLNDLDRAECGQIHLHDTLNSFSPRDVSQSQTRGSCPALGNSQVDQIPAARRCLYHLTGVIVHHGRGFQSGHYTAYCLNDQPECWLNCNDANVTLCDFDEVAACQAYLLFYSELVPNSPYPAWFNGFKNTAGFPYSSFVTRNSLKRSHSTTTMNDMSSVSTQQYGPNLNEQVSGNDRSIDFRALGTSEVGAQLETSVADFVFDASPAYSNNVLVQAPSNDVMSSRTDLERSRTDGRMSARRSKLGLRRNTSSVV</sequence>
<evidence type="ECO:0000256" key="4">
    <source>
        <dbReference type="PROSITE-ProRule" id="PRU00502"/>
    </source>
</evidence>
<protein>
    <recommendedName>
        <fullName evidence="5">Ubiquitin carboxyl-terminal hydrolase</fullName>
        <ecNumber evidence="5">3.4.19.12</ecNumber>
    </recommendedName>
</protein>
<evidence type="ECO:0000259" key="8">
    <source>
        <dbReference type="PROSITE" id="PS50271"/>
    </source>
</evidence>
<accession>A0AAV2TB02</accession>
<feature type="compositionally biased region" description="Basic and acidic residues" evidence="6">
    <location>
        <begin position="924"/>
        <end position="935"/>
    </location>
</feature>